<proteinExistence type="predicted"/>
<evidence type="ECO:0000313" key="3">
    <source>
        <dbReference type="EMBL" id="SDE07190.1"/>
    </source>
</evidence>
<dbReference type="Proteomes" id="UP000198501">
    <property type="component" value="Unassembled WGS sequence"/>
</dbReference>
<accession>A0A1G6ZXD1</accession>
<dbReference type="EMBL" id="BSOK01000042">
    <property type="protein sequence ID" value="GLR29734.1"/>
    <property type="molecule type" value="Genomic_DNA"/>
</dbReference>
<dbReference type="InterPro" id="IPR007024">
    <property type="entry name" value="BLUF_domain"/>
</dbReference>
<reference evidence="2" key="1">
    <citation type="journal article" date="2014" name="Int. J. Syst. Evol. Microbiol.">
        <title>Complete genome of a new Firmicutes species belonging to the dominant human colonic microbiota ('Ruminococcus bicirculans') reveals two chromosomes and a selective capacity to utilize plant glucans.</title>
        <authorList>
            <consortium name="NISC Comparative Sequencing Program"/>
            <person name="Wegmann U."/>
            <person name="Louis P."/>
            <person name="Goesmann A."/>
            <person name="Henrissat B."/>
            <person name="Duncan S.H."/>
            <person name="Flint H.J."/>
        </authorList>
    </citation>
    <scope>NUCLEOTIDE SEQUENCE</scope>
    <source>
        <strain evidence="2">NBRC 103191</strain>
    </source>
</reference>
<evidence type="ECO:0000259" key="1">
    <source>
        <dbReference type="PROSITE" id="PS50925"/>
    </source>
</evidence>
<dbReference type="AlphaFoldDB" id="A0A1G6ZXD1"/>
<reference evidence="3 4" key="2">
    <citation type="submission" date="2016-10" db="EMBL/GenBank/DDBJ databases">
        <authorList>
            <person name="de Groot N.N."/>
        </authorList>
    </citation>
    <scope>NUCLEOTIDE SEQUENCE [LARGE SCALE GENOMIC DNA]</scope>
    <source>
        <strain evidence="3 4">DSM 23406</strain>
    </source>
</reference>
<gene>
    <name evidence="2" type="ORF">GCM10007915_19730</name>
    <name evidence="3" type="ORF">SAMN05660405_02241</name>
</gene>
<dbReference type="SUPFAM" id="SSF54975">
    <property type="entry name" value="Acylphosphatase/BLUF domain-like"/>
    <property type="match status" value="1"/>
</dbReference>
<organism evidence="3 4">
    <name type="scientific">Psychrobacter pacificensis</name>
    <dbReference type="NCBI Taxonomy" id="112002"/>
    <lineage>
        <taxon>Bacteria</taxon>
        <taxon>Pseudomonadati</taxon>
        <taxon>Pseudomonadota</taxon>
        <taxon>Gammaproteobacteria</taxon>
        <taxon>Moraxellales</taxon>
        <taxon>Moraxellaceae</taxon>
        <taxon>Psychrobacter</taxon>
    </lineage>
</organism>
<dbReference type="PROSITE" id="PS50925">
    <property type="entry name" value="BLUF"/>
    <property type="match status" value="1"/>
</dbReference>
<dbReference type="GO" id="GO:0071949">
    <property type="term" value="F:FAD binding"/>
    <property type="evidence" value="ECO:0007669"/>
    <property type="project" value="InterPro"/>
</dbReference>
<dbReference type="EMBL" id="FNAL01000021">
    <property type="protein sequence ID" value="SDE07190.1"/>
    <property type="molecule type" value="Genomic_DNA"/>
</dbReference>
<dbReference type="Pfam" id="PF04940">
    <property type="entry name" value="BLUF"/>
    <property type="match status" value="1"/>
</dbReference>
<dbReference type="GO" id="GO:0009882">
    <property type="term" value="F:blue light photoreceptor activity"/>
    <property type="evidence" value="ECO:0007669"/>
    <property type="project" value="InterPro"/>
</dbReference>
<evidence type="ECO:0000313" key="2">
    <source>
        <dbReference type="EMBL" id="GLR29734.1"/>
    </source>
</evidence>
<reference evidence="2" key="4">
    <citation type="submission" date="2023-01" db="EMBL/GenBank/DDBJ databases">
        <title>Draft genome sequence of Psychrobacter pacificensis strain NBRC 103191.</title>
        <authorList>
            <person name="Sun Q."/>
            <person name="Mori K."/>
        </authorList>
    </citation>
    <scope>NUCLEOTIDE SEQUENCE</scope>
    <source>
        <strain evidence="2">NBRC 103191</strain>
    </source>
</reference>
<dbReference type="Gene3D" id="3.30.70.100">
    <property type="match status" value="1"/>
</dbReference>
<reference evidence="5" key="3">
    <citation type="journal article" date="2019" name="Int. J. Syst. Evol. Microbiol.">
        <title>The Global Catalogue of Microorganisms (GCM) 10K type strain sequencing project: providing services to taxonomists for standard genome sequencing and annotation.</title>
        <authorList>
            <consortium name="The Broad Institute Genomics Platform"/>
            <consortium name="The Broad Institute Genome Sequencing Center for Infectious Disease"/>
            <person name="Wu L."/>
            <person name="Ma J."/>
        </authorList>
    </citation>
    <scope>NUCLEOTIDE SEQUENCE [LARGE SCALE GENOMIC DNA]</scope>
    <source>
        <strain evidence="5">NBRC 103191</strain>
    </source>
</reference>
<evidence type="ECO:0000313" key="4">
    <source>
        <dbReference type="Proteomes" id="UP000198501"/>
    </source>
</evidence>
<keyword evidence="5" id="KW-1185">Reference proteome</keyword>
<dbReference type="RefSeq" id="WP_093071086.1">
    <property type="nucleotide sequence ID" value="NZ_BSOK01000042.1"/>
</dbReference>
<protein>
    <submittedName>
        <fullName evidence="3">Sensors of blue-light using FAD</fullName>
    </submittedName>
</protein>
<name>A0A1G6ZXD1_9GAMM</name>
<feature type="domain" description="BLUF" evidence="1">
    <location>
        <begin position="27"/>
        <end position="102"/>
    </location>
</feature>
<evidence type="ECO:0000313" key="5">
    <source>
        <dbReference type="Proteomes" id="UP001156645"/>
    </source>
</evidence>
<dbReference type="Proteomes" id="UP001156645">
    <property type="component" value="Unassembled WGS sequence"/>
</dbReference>
<dbReference type="InterPro" id="IPR036046">
    <property type="entry name" value="Acylphosphatase-like_dom_sf"/>
</dbReference>
<sequence length="102" mass="11520">MHKVIEYISESGAEVLEEGDKDGADILVSLTYIGKNREKDNGIKLTRTFETARKNNEKSNITSALVIKDHYFIQNIENSRFSIKESLVIAILGLKNSNYSQI</sequence>